<reference evidence="3 4" key="3">
    <citation type="journal article" date="2013" name="Rice">
        <title>Improvement of the Oryza sativa Nipponbare reference genome using next generation sequence and optical map data.</title>
        <authorList>
            <person name="Kawahara Y."/>
            <person name="de la Bastide M."/>
            <person name="Hamilton J.P."/>
            <person name="Kanamori H."/>
            <person name="McCombie W.R."/>
            <person name="Ouyang S."/>
            <person name="Schwartz D.C."/>
            <person name="Tanaka T."/>
            <person name="Wu J."/>
            <person name="Zhou S."/>
            <person name="Childs K.L."/>
            <person name="Davidson R.M."/>
            <person name="Lin H."/>
            <person name="Quesada-Ocampo L."/>
            <person name="Vaillancourt B."/>
            <person name="Sakai H."/>
            <person name="Lee S.S."/>
            <person name="Kim J."/>
            <person name="Numa H."/>
            <person name="Itoh T."/>
            <person name="Buell C.R."/>
            <person name="Matsumoto T."/>
        </authorList>
    </citation>
    <scope>NUCLEOTIDE SEQUENCE [LARGE SCALE GENOMIC DNA]</scope>
    <source>
        <strain evidence="4">cv. Nipponbare</strain>
    </source>
</reference>
<dbReference type="EMBL" id="AP014960">
    <property type="protein sequence ID" value="BAS87804.1"/>
    <property type="molecule type" value="Genomic_DNA"/>
</dbReference>
<dbReference type="AlphaFoldDB" id="A0A0P0W744"/>
<feature type="region of interest" description="Disordered" evidence="1">
    <location>
        <begin position="27"/>
        <end position="80"/>
    </location>
</feature>
<dbReference type="PaxDb" id="39947-A0A0P0W744"/>
<evidence type="ECO:0000313" key="4">
    <source>
        <dbReference type="Proteomes" id="UP000059680"/>
    </source>
</evidence>
<accession>A0A0P0W744</accession>
<feature type="signal peptide" evidence="2">
    <location>
        <begin position="1"/>
        <end position="21"/>
    </location>
</feature>
<feature type="chain" id="PRO_5006056578" evidence="2">
    <location>
        <begin position="22"/>
        <end position="138"/>
    </location>
</feature>
<dbReference type="InParanoid" id="A0A0P0W744"/>
<evidence type="ECO:0000256" key="2">
    <source>
        <dbReference type="SAM" id="SignalP"/>
    </source>
</evidence>
<keyword evidence="2" id="KW-0732">Signal</keyword>
<reference evidence="4" key="1">
    <citation type="journal article" date="2005" name="Nature">
        <title>The map-based sequence of the rice genome.</title>
        <authorList>
            <consortium name="International rice genome sequencing project (IRGSP)"/>
            <person name="Matsumoto T."/>
            <person name="Wu J."/>
            <person name="Kanamori H."/>
            <person name="Katayose Y."/>
            <person name="Fujisawa M."/>
            <person name="Namiki N."/>
            <person name="Mizuno H."/>
            <person name="Yamamoto K."/>
            <person name="Antonio B.A."/>
            <person name="Baba T."/>
            <person name="Sakata K."/>
            <person name="Nagamura Y."/>
            <person name="Aoki H."/>
            <person name="Arikawa K."/>
            <person name="Arita K."/>
            <person name="Bito T."/>
            <person name="Chiden Y."/>
            <person name="Fujitsuka N."/>
            <person name="Fukunaka R."/>
            <person name="Hamada M."/>
            <person name="Harada C."/>
            <person name="Hayashi A."/>
            <person name="Hijishita S."/>
            <person name="Honda M."/>
            <person name="Hosokawa S."/>
            <person name="Ichikawa Y."/>
            <person name="Idonuma A."/>
            <person name="Iijima M."/>
            <person name="Ikeda M."/>
            <person name="Ikeno M."/>
            <person name="Ito K."/>
            <person name="Ito S."/>
            <person name="Ito T."/>
            <person name="Ito Y."/>
            <person name="Ito Y."/>
            <person name="Iwabuchi A."/>
            <person name="Kamiya K."/>
            <person name="Karasawa W."/>
            <person name="Kurita K."/>
            <person name="Katagiri S."/>
            <person name="Kikuta A."/>
            <person name="Kobayashi H."/>
            <person name="Kobayashi N."/>
            <person name="Machita K."/>
            <person name="Maehara T."/>
            <person name="Masukawa M."/>
            <person name="Mizubayashi T."/>
            <person name="Mukai Y."/>
            <person name="Nagasaki H."/>
            <person name="Nagata Y."/>
            <person name="Naito S."/>
            <person name="Nakashima M."/>
            <person name="Nakama Y."/>
            <person name="Nakamichi Y."/>
            <person name="Nakamura M."/>
            <person name="Meguro A."/>
            <person name="Negishi M."/>
            <person name="Ohta I."/>
            <person name="Ohta T."/>
            <person name="Okamoto M."/>
            <person name="Ono N."/>
            <person name="Saji S."/>
            <person name="Sakaguchi M."/>
            <person name="Sakai K."/>
            <person name="Shibata M."/>
            <person name="Shimokawa T."/>
            <person name="Song J."/>
            <person name="Takazaki Y."/>
            <person name="Terasawa K."/>
            <person name="Tsugane M."/>
            <person name="Tsuji K."/>
            <person name="Ueda S."/>
            <person name="Waki K."/>
            <person name="Yamagata H."/>
            <person name="Yamamoto M."/>
            <person name="Yamamoto S."/>
            <person name="Yamane H."/>
            <person name="Yoshiki S."/>
            <person name="Yoshihara R."/>
            <person name="Yukawa K."/>
            <person name="Zhong H."/>
            <person name="Yano M."/>
            <person name="Yuan Q."/>
            <person name="Ouyang S."/>
            <person name="Liu J."/>
            <person name="Jones K.M."/>
            <person name="Gansberger K."/>
            <person name="Moffat K."/>
            <person name="Hill J."/>
            <person name="Bera J."/>
            <person name="Fadrosh D."/>
            <person name="Jin S."/>
            <person name="Johri S."/>
            <person name="Kim M."/>
            <person name="Overton L."/>
            <person name="Reardon M."/>
            <person name="Tsitrin T."/>
            <person name="Vuong H."/>
            <person name="Weaver B."/>
            <person name="Ciecko A."/>
            <person name="Tallon L."/>
            <person name="Jackson J."/>
            <person name="Pai G."/>
            <person name="Aken S.V."/>
            <person name="Utterback T."/>
            <person name="Reidmuller S."/>
            <person name="Feldblyum T."/>
            <person name="Hsiao J."/>
            <person name="Zismann V."/>
            <person name="Iobst S."/>
            <person name="de Vazeille A.R."/>
            <person name="Buell C.R."/>
            <person name="Ying K."/>
            <person name="Li Y."/>
            <person name="Lu T."/>
            <person name="Huang Y."/>
            <person name="Zhao Q."/>
            <person name="Feng Q."/>
            <person name="Zhang L."/>
            <person name="Zhu J."/>
            <person name="Weng Q."/>
            <person name="Mu J."/>
            <person name="Lu Y."/>
            <person name="Fan D."/>
            <person name="Liu Y."/>
            <person name="Guan J."/>
            <person name="Zhang Y."/>
            <person name="Yu S."/>
            <person name="Liu X."/>
            <person name="Zhang Y."/>
            <person name="Hong G."/>
            <person name="Han B."/>
            <person name="Choisne N."/>
            <person name="Demange N."/>
            <person name="Orjeda G."/>
            <person name="Samain S."/>
            <person name="Cattolico L."/>
            <person name="Pelletier E."/>
            <person name="Couloux A."/>
            <person name="Segurens B."/>
            <person name="Wincker P."/>
            <person name="D'Hont A."/>
            <person name="Scarpelli C."/>
            <person name="Weissenbach J."/>
            <person name="Salanoubat M."/>
            <person name="Quetier F."/>
            <person name="Yu Y."/>
            <person name="Kim H.R."/>
            <person name="Rambo T."/>
            <person name="Currie J."/>
            <person name="Collura K."/>
            <person name="Luo M."/>
            <person name="Yang T."/>
            <person name="Ammiraju J.S.S."/>
            <person name="Engler F."/>
            <person name="Soderlund C."/>
            <person name="Wing R.A."/>
            <person name="Palmer L.E."/>
            <person name="de la Bastide M."/>
            <person name="Spiegel L."/>
            <person name="Nascimento L."/>
            <person name="Zutavern T."/>
            <person name="O'Shaughnessy A."/>
            <person name="Dike S."/>
            <person name="Dedhia N."/>
            <person name="Preston R."/>
            <person name="Balija V."/>
            <person name="McCombie W.R."/>
            <person name="Chow T."/>
            <person name="Chen H."/>
            <person name="Chung M."/>
            <person name="Chen C."/>
            <person name="Shaw J."/>
            <person name="Wu H."/>
            <person name="Hsiao K."/>
            <person name="Chao Y."/>
            <person name="Chu M."/>
            <person name="Cheng C."/>
            <person name="Hour A."/>
            <person name="Lee P."/>
            <person name="Lin S."/>
            <person name="Lin Y."/>
            <person name="Liou J."/>
            <person name="Liu S."/>
            <person name="Hsing Y."/>
            <person name="Raghuvanshi S."/>
            <person name="Mohanty A."/>
            <person name="Bharti A.K."/>
            <person name="Gaur A."/>
            <person name="Gupta V."/>
            <person name="Kumar D."/>
            <person name="Ravi V."/>
            <person name="Vij S."/>
            <person name="Kapur A."/>
            <person name="Khurana P."/>
            <person name="Khurana P."/>
            <person name="Khurana J.P."/>
            <person name="Tyagi A.K."/>
            <person name="Gaikwad K."/>
            <person name="Singh A."/>
            <person name="Dalal V."/>
            <person name="Srivastava S."/>
            <person name="Dixit A."/>
            <person name="Pal A.K."/>
            <person name="Ghazi I.A."/>
            <person name="Yadav M."/>
            <person name="Pandit A."/>
            <person name="Bhargava A."/>
            <person name="Sureshbabu K."/>
            <person name="Batra K."/>
            <person name="Sharma T.R."/>
            <person name="Mohapatra T."/>
            <person name="Singh N.K."/>
            <person name="Messing J."/>
            <person name="Nelson A.B."/>
            <person name="Fuks G."/>
            <person name="Kavchok S."/>
            <person name="Keizer G."/>
            <person name="Linton E."/>
            <person name="Llaca V."/>
            <person name="Song R."/>
            <person name="Tanyolac B."/>
            <person name="Young S."/>
            <person name="Ho-Il K."/>
            <person name="Hahn J.H."/>
            <person name="Sangsakoo G."/>
            <person name="Vanavichit A."/>
            <person name="de Mattos Luiz.A.T."/>
            <person name="Zimmer P.D."/>
            <person name="Malone G."/>
            <person name="Dellagostin O."/>
            <person name="de Oliveira A.C."/>
            <person name="Bevan M."/>
            <person name="Bancroft I."/>
            <person name="Minx P."/>
            <person name="Cordum H."/>
            <person name="Wilson R."/>
            <person name="Cheng Z."/>
            <person name="Jin W."/>
            <person name="Jiang J."/>
            <person name="Leong S.A."/>
            <person name="Iwama H."/>
            <person name="Gojobori T."/>
            <person name="Itoh T."/>
            <person name="Niimura Y."/>
            <person name="Fujii Y."/>
            <person name="Habara T."/>
            <person name="Sakai H."/>
            <person name="Sato Y."/>
            <person name="Wilson G."/>
            <person name="Kumar K."/>
            <person name="McCouch S."/>
            <person name="Juretic N."/>
            <person name="Hoen D."/>
            <person name="Wright S."/>
            <person name="Bruskiewich R."/>
            <person name="Bureau T."/>
            <person name="Miyao A."/>
            <person name="Hirochika H."/>
            <person name="Nishikawa T."/>
            <person name="Kadowaki K."/>
            <person name="Sugiura M."/>
            <person name="Burr B."/>
            <person name="Sasaki T."/>
        </authorList>
    </citation>
    <scope>NUCLEOTIDE SEQUENCE [LARGE SCALE GENOMIC DNA]</scope>
    <source>
        <strain evidence="4">cv. Nipponbare</strain>
    </source>
</reference>
<feature type="region of interest" description="Disordered" evidence="1">
    <location>
        <begin position="106"/>
        <end position="138"/>
    </location>
</feature>
<organism evidence="3 4">
    <name type="scientific">Oryza sativa subsp. japonica</name>
    <name type="common">Rice</name>
    <dbReference type="NCBI Taxonomy" id="39947"/>
    <lineage>
        <taxon>Eukaryota</taxon>
        <taxon>Viridiplantae</taxon>
        <taxon>Streptophyta</taxon>
        <taxon>Embryophyta</taxon>
        <taxon>Tracheophyta</taxon>
        <taxon>Spermatophyta</taxon>
        <taxon>Magnoliopsida</taxon>
        <taxon>Liliopsida</taxon>
        <taxon>Poales</taxon>
        <taxon>Poaceae</taxon>
        <taxon>BOP clade</taxon>
        <taxon>Oryzoideae</taxon>
        <taxon>Oryzeae</taxon>
        <taxon>Oryzinae</taxon>
        <taxon>Oryza</taxon>
        <taxon>Oryza sativa</taxon>
    </lineage>
</organism>
<dbReference type="Proteomes" id="UP000059680">
    <property type="component" value="Chromosome 4"/>
</dbReference>
<evidence type="ECO:0000313" key="3">
    <source>
        <dbReference type="EMBL" id="BAS87804.1"/>
    </source>
</evidence>
<feature type="compositionally biased region" description="Basic and acidic residues" evidence="1">
    <location>
        <begin position="44"/>
        <end position="54"/>
    </location>
</feature>
<protein>
    <submittedName>
        <fullName evidence="3">Os04g0151866 protein</fullName>
    </submittedName>
</protein>
<evidence type="ECO:0000256" key="1">
    <source>
        <dbReference type="SAM" id="MobiDB-lite"/>
    </source>
</evidence>
<proteinExistence type="predicted"/>
<gene>
    <name evidence="3" type="ordered locus">Os04g0151866</name>
    <name evidence="3" type="ORF">OSNPB_040151866</name>
</gene>
<sequence length="138" mass="14606">MSSGQVRLSLVATLVVRTAMGRLMEDNDGSAVVDGRRHGARGGGPEERGAAVEGRRRRAPAAELYTSSRGGGGSPVWRQLSSGTTLVSSPEVALVLLLHAVRTHLAGRQQGDDERWRTTQSKKQQHIKGHGTTSSGGL</sequence>
<reference evidence="3 4" key="2">
    <citation type="journal article" date="2013" name="Plant Cell Physiol.">
        <title>Rice Annotation Project Database (RAP-DB): an integrative and interactive database for rice genomics.</title>
        <authorList>
            <person name="Sakai H."/>
            <person name="Lee S.S."/>
            <person name="Tanaka T."/>
            <person name="Numa H."/>
            <person name="Kim J."/>
            <person name="Kawahara Y."/>
            <person name="Wakimoto H."/>
            <person name="Yang C.C."/>
            <person name="Iwamoto M."/>
            <person name="Abe T."/>
            <person name="Yamada Y."/>
            <person name="Muto A."/>
            <person name="Inokuchi H."/>
            <person name="Ikemura T."/>
            <person name="Matsumoto T."/>
            <person name="Sasaki T."/>
            <person name="Itoh T."/>
        </authorList>
    </citation>
    <scope>NUCLEOTIDE SEQUENCE [LARGE SCALE GENOMIC DNA]</scope>
    <source>
        <strain evidence="4">cv. Nipponbare</strain>
    </source>
</reference>
<keyword evidence="4" id="KW-1185">Reference proteome</keyword>
<name>A0A0P0W744_ORYSJ</name>